<keyword evidence="8 11" id="KW-0067">ATP-binding</keyword>
<keyword evidence="11" id="KW-0021">Allosteric enzyme</keyword>
<keyword evidence="7 11" id="KW-0418">Kinase</keyword>
<dbReference type="InterPro" id="IPR011817">
    <property type="entry name" value="Uridylate_kinase"/>
</dbReference>
<dbReference type="NCBIfam" id="TIGR02075">
    <property type="entry name" value="pyrH_bact"/>
    <property type="match status" value="1"/>
</dbReference>
<feature type="binding site" evidence="11">
    <location>
        <begin position="12"/>
        <end position="15"/>
    </location>
    <ligand>
        <name>ATP</name>
        <dbReference type="ChEBI" id="CHEBI:30616"/>
    </ligand>
</feature>
<dbReference type="EMBL" id="JBHPEI010000072">
    <property type="protein sequence ID" value="MFC1800132.1"/>
    <property type="molecule type" value="Genomic_DNA"/>
</dbReference>
<feature type="binding site" evidence="11">
    <location>
        <position position="168"/>
    </location>
    <ligand>
        <name>ATP</name>
        <dbReference type="ChEBI" id="CHEBI:30616"/>
    </ligand>
</feature>
<evidence type="ECO:0000256" key="10">
    <source>
        <dbReference type="ARBA" id="ARBA00047767"/>
    </source>
</evidence>
<dbReference type="PANTHER" id="PTHR42833:SF4">
    <property type="entry name" value="URIDYLATE KINASE PUMPKIN, CHLOROPLASTIC"/>
    <property type="match status" value="1"/>
</dbReference>
<keyword evidence="5 11" id="KW-0808">Transferase</keyword>
<dbReference type="EC" id="2.7.4.22" evidence="11"/>
<evidence type="ECO:0000256" key="1">
    <source>
        <dbReference type="ARBA" id="ARBA00004496"/>
    </source>
</evidence>
<comment type="subcellular location">
    <subcellularLocation>
        <location evidence="1 11">Cytoplasm</location>
    </subcellularLocation>
</comment>
<dbReference type="CDD" id="cd04254">
    <property type="entry name" value="AAK_UMPK-PyrH-Ec"/>
    <property type="match status" value="1"/>
</dbReference>
<feature type="binding site" evidence="11">
    <location>
        <position position="171"/>
    </location>
    <ligand>
        <name>ATP</name>
        <dbReference type="ChEBI" id="CHEBI:30616"/>
    </ligand>
</feature>
<feature type="domain" description="Aspartate/glutamate/uridylate kinase" evidence="12">
    <location>
        <begin position="8"/>
        <end position="216"/>
    </location>
</feature>
<keyword evidence="9 11" id="KW-0665">Pyrimidine biosynthesis</keyword>
<feature type="binding site" evidence="11">
    <location>
        <position position="55"/>
    </location>
    <ligand>
        <name>ATP</name>
        <dbReference type="ChEBI" id="CHEBI:30616"/>
    </ligand>
</feature>
<evidence type="ECO:0000256" key="5">
    <source>
        <dbReference type="ARBA" id="ARBA00022679"/>
    </source>
</evidence>
<dbReference type="InterPro" id="IPR001048">
    <property type="entry name" value="Asp/Glu/Uridylate_kinase"/>
</dbReference>
<accession>A0ABV6YPY1</accession>
<dbReference type="HAMAP" id="MF_01220_B">
    <property type="entry name" value="PyrH_B"/>
    <property type="match status" value="1"/>
</dbReference>
<feature type="binding site" evidence="11">
    <location>
        <position position="162"/>
    </location>
    <ligand>
        <name>ATP</name>
        <dbReference type="ChEBI" id="CHEBI:30616"/>
    </ligand>
</feature>
<evidence type="ECO:0000256" key="7">
    <source>
        <dbReference type="ARBA" id="ARBA00022777"/>
    </source>
</evidence>
<comment type="activity regulation">
    <text evidence="11">Allosterically activated by GTP. Inhibited by UTP.</text>
</comment>
<comment type="subunit">
    <text evidence="11">Homohexamer.</text>
</comment>
<evidence type="ECO:0000256" key="3">
    <source>
        <dbReference type="ARBA" id="ARBA00007614"/>
    </source>
</evidence>
<evidence type="ECO:0000313" key="13">
    <source>
        <dbReference type="EMBL" id="MFC1800132.1"/>
    </source>
</evidence>
<evidence type="ECO:0000256" key="11">
    <source>
        <dbReference type="HAMAP-Rule" id="MF_01220"/>
    </source>
</evidence>
<dbReference type="PANTHER" id="PTHR42833">
    <property type="entry name" value="URIDYLATE KINASE"/>
    <property type="match status" value="1"/>
</dbReference>
<feature type="binding site" evidence="11">
    <location>
        <position position="59"/>
    </location>
    <ligand>
        <name>ATP</name>
        <dbReference type="ChEBI" id="CHEBI:30616"/>
    </ligand>
</feature>
<dbReference type="GO" id="GO:0033862">
    <property type="term" value="F:UMP kinase activity"/>
    <property type="evidence" value="ECO:0007669"/>
    <property type="project" value="UniProtKB-EC"/>
</dbReference>
<comment type="catalytic activity">
    <reaction evidence="10 11">
        <text>UMP + ATP = UDP + ADP</text>
        <dbReference type="Rhea" id="RHEA:24400"/>
        <dbReference type="ChEBI" id="CHEBI:30616"/>
        <dbReference type="ChEBI" id="CHEBI:57865"/>
        <dbReference type="ChEBI" id="CHEBI:58223"/>
        <dbReference type="ChEBI" id="CHEBI:456216"/>
        <dbReference type="EC" id="2.7.4.22"/>
    </reaction>
</comment>
<proteinExistence type="inferred from homology"/>
<evidence type="ECO:0000259" key="12">
    <source>
        <dbReference type="Pfam" id="PF00696"/>
    </source>
</evidence>
<comment type="caution">
    <text evidence="11">Lacks conserved residue(s) required for the propagation of feature annotation.</text>
</comment>
<protein>
    <recommendedName>
        <fullName evidence="11">Uridylate kinase</fullName>
        <shortName evidence="11">UK</shortName>
        <ecNumber evidence="11">2.7.4.22</ecNumber>
    </recommendedName>
    <alternativeName>
        <fullName evidence="11">Uridine monophosphate kinase</fullName>
        <shortName evidence="11">UMP kinase</shortName>
        <shortName evidence="11">UMPK</shortName>
    </alternativeName>
</protein>
<keyword evidence="4 11" id="KW-0963">Cytoplasm</keyword>
<evidence type="ECO:0000256" key="6">
    <source>
        <dbReference type="ARBA" id="ARBA00022741"/>
    </source>
</evidence>
<sequence>MSRPRYARMVLKLSGEVLGGASGKGLDADVIRSVLDQVKEVTDLGTQLGIVIGGGNVMRGGQAAGSGLGRVTADYIGMLGTIINGLAIRDLGAAQGLRISVMSSLPGSGFVESYGVESAISHLQEGLVVVFAGGTGNPFLTTDTAAALRAAEIGADVLVKATKVDGVYSADPMVDKNAKRFDKISFADAMKQDLAFMDGSALWICSQAHIPIVVFNIHQENGLKQVALGERIGTVVGEV</sequence>
<gene>
    <name evidence="11 13" type="primary">pyrH</name>
    <name evidence="13" type="ORF">ACFL2Z_04390</name>
</gene>
<evidence type="ECO:0000256" key="9">
    <source>
        <dbReference type="ARBA" id="ARBA00022975"/>
    </source>
</evidence>
<evidence type="ECO:0000313" key="14">
    <source>
        <dbReference type="Proteomes" id="UP001594288"/>
    </source>
</evidence>
<feature type="binding site" evidence="11">
    <location>
        <position position="74"/>
    </location>
    <ligand>
        <name>UMP</name>
        <dbReference type="ChEBI" id="CHEBI:57865"/>
    </ligand>
</feature>
<comment type="caution">
    <text evidence="13">The sequence shown here is derived from an EMBL/GenBank/DDBJ whole genome shotgun (WGS) entry which is preliminary data.</text>
</comment>
<feature type="binding site" evidence="11">
    <location>
        <begin position="135"/>
        <end position="142"/>
    </location>
    <ligand>
        <name>UMP</name>
        <dbReference type="ChEBI" id="CHEBI:57865"/>
    </ligand>
</feature>
<keyword evidence="6 11" id="KW-0547">Nucleotide-binding</keyword>
<dbReference type="InterPro" id="IPR036393">
    <property type="entry name" value="AceGlu_kinase-like_sf"/>
</dbReference>
<evidence type="ECO:0000256" key="8">
    <source>
        <dbReference type="ARBA" id="ARBA00022840"/>
    </source>
</evidence>
<dbReference type="SUPFAM" id="SSF53633">
    <property type="entry name" value="Carbamate kinase-like"/>
    <property type="match status" value="1"/>
</dbReference>
<dbReference type="Pfam" id="PF00696">
    <property type="entry name" value="AA_kinase"/>
    <property type="match status" value="1"/>
</dbReference>
<comment type="similarity">
    <text evidence="3 11">Belongs to the UMP kinase family.</text>
</comment>
<feature type="binding site" evidence="11">
    <location>
        <position position="54"/>
    </location>
    <ligand>
        <name>UMP</name>
        <dbReference type="ChEBI" id="CHEBI:57865"/>
    </ligand>
</feature>
<comment type="pathway">
    <text evidence="2 11">Pyrimidine metabolism; CTP biosynthesis via de novo pathway; UDP from UMP (UMPK route): step 1/1.</text>
</comment>
<organism evidence="13 14">
    <name type="scientific">Eiseniibacteriota bacterium</name>
    <dbReference type="NCBI Taxonomy" id="2212470"/>
    <lineage>
        <taxon>Bacteria</taxon>
        <taxon>Candidatus Eiseniibacteriota</taxon>
    </lineage>
</organism>
<keyword evidence="14" id="KW-1185">Reference proteome</keyword>
<dbReference type="Gene3D" id="3.40.1160.10">
    <property type="entry name" value="Acetylglutamate kinase-like"/>
    <property type="match status" value="1"/>
</dbReference>
<feature type="region of interest" description="Involved in allosteric activation by GTP" evidence="11">
    <location>
        <begin position="20"/>
        <end position="25"/>
    </location>
</feature>
<evidence type="ECO:0000256" key="4">
    <source>
        <dbReference type="ARBA" id="ARBA00022490"/>
    </source>
</evidence>
<dbReference type="PIRSF" id="PIRSF005650">
    <property type="entry name" value="Uridylate_kin"/>
    <property type="match status" value="1"/>
</dbReference>
<comment type="function">
    <text evidence="11">Catalyzes the reversible phosphorylation of UMP to UDP.</text>
</comment>
<reference evidence="13 14" key="1">
    <citation type="submission" date="2024-09" db="EMBL/GenBank/DDBJ databases">
        <authorList>
            <person name="D'Angelo T."/>
        </authorList>
    </citation>
    <scope>NUCLEOTIDE SEQUENCE [LARGE SCALE GENOMIC DNA]</scope>
    <source>
        <strain evidence="13">SAG AM-311-F02</strain>
    </source>
</reference>
<dbReference type="InterPro" id="IPR015963">
    <property type="entry name" value="Uridylate_kinase_bac"/>
</dbReference>
<dbReference type="Proteomes" id="UP001594288">
    <property type="component" value="Unassembled WGS sequence"/>
</dbReference>
<evidence type="ECO:0000256" key="2">
    <source>
        <dbReference type="ARBA" id="ARBA00004791"/>
    </source>
</evidence>
<name>A0ABV6YPY1_UNCEI</name>